<dbReference type="PANTHER" id="PTHR42760">
    <property type="entry name" value="SHORT-CHAIN DEHYDROGENASES/REDUCTASES FAMILY MEMBER"/>
    <property type="match status" value="1"/>
</dbReference>
<dbReference type="PROSITE" id="PS00061">
    <property type="entry name" value="ADH_SHORT"/>
    <property type="match status" value="1"/>
</dbReference>
<evidence type="ECO:0000313" key="6">
    <source>
        <dbReference type="Proteomes" id="UP001479436"/>
    </source>
</evidence>
<comment type="caution">
    <text evidence="5">The sequence shown here is derived from an EMBL/GenBank/DDBJ whole genome shotgun (WGS) entry which is preliminary data.</text>
</comment>
<evidence type="ECO:0000256" key="4">
    <source>
        <dbReference type="SAM" id="MobiDB-lite"/>
    </source>
</evidence>
<dbReference type="Pfam" id="PF13561">
    <property type="entry name" value="adh_short_C2"/>
    <property type="match status" value="1"/>
</dbReference>
<keyword evidence="6" id="KW-1185">Reference proteome</keyword>
<dbReference type="EMBL" id="JASJQH010007014">
    <property type="protein sequence ID" value="KAK9720408.1"/>
    <property type="molecule type" value="Genomic_DNA"/>
</dbReference>
<keyword evidence="2" id="KW-0521">NADP</keyword>
<dbReference type="InterPro" id="IPR002347">
    <property type="entry name" value="SDR_fam"/>
</dbReference>
<dbReference type="PRINTS" id="PR00080">
    <property type="entry name" value="SDRFAMILY"/>
</dbReference>
<dbReference type="PRINTS" id="PR00081">
    <property type="entry name" value="GDHRDH"/>
</dbReference>
<comment type="similarity">
    <text evidence="1">Belongs to the short-chain dehydrogenases/reductases (SDR) family.</text>
</comment>
<evidence type="ECO:0000256" key="2">
    <source>
        <dbReference type="ARBA" id="ARBA00022857"/>
    </source>
</evidence>
<evidence type="ECO:0000256" key="1">
    <source>
        <dbReference type="ARBA" id="ARBA00006484"/>
    </source>
</evidence>
<dbReference type="Proteomes" id="UP001479436">
    <property type="component" value="Unassembled WGS sequence"/>
</dbReference>
<keyword evidence="3" id="KW-0560">Oxidoreductase</keyword>
<dbReference type="PANTHER" id="PTHR42760:SF115">
    <property type="entry name" value="3-OXOACYL-[ACYL-CARRIER-PROTEIN] REDUCTASE FABG"/>
    <property type="match status" value="1"/>
</dbReference>
<dbReference type="InterPro" id="IPR036291">
    <property type="entry name" value="NAD(P)-bd_dom_sf"/>
</dbReference>
<evidence type="ECO:0000256" key="3">
    <source>
        <dbReference type="ARBA" id="ARBA00023002"/>
    </source>
</evidence>
<dbReference type="SUPFAM" id="SSF51735">
    <property type="entry name" value="NAD(P)-binding Rossmann-fold domains"/>
    <property type="match status" value="1"/>
</dbReference>
<organism evidence="5 6">
    <name type="scientific">Basidiobolus ranarum</name>
    <dbReference type="NCBI Taxonomy" id="34480"/>
    <lineage>
        <taxon>Eukaryota</taxon>
        <taxon>Fungi</taxon>
        <taxon>Fungi incertae sedis</taxon>
        <taxon>Zoopagomycota</taxon>
        <taxon>Entomophthoromycotina</taxon>
        <taxon>Basidiobolomycetes</taxon>
        <taxon>Basidiobolales</taxon>
        <taxon>Basidiobolaceae</taxon>
        <taxon>Basidiobolus</taxon>
    </lineage>
</organism>
<name>A0ABR2W510_9FUNG</name>
<feature type="region of interest" description="Disordered" evidence="4">
    <location>
        <begin position="1"/>
        <end position="47"/>
    </location>
</feature>
<proteinExistence type="inferred from homology"/>
<sequence length="304" mass="32694">MDPDKASGQNSQSSLHRAIVPPPPTKEEVATAVAETEARNPSKSSVPKDYLSKFRCDGKVAVITGGARGLGFSMAEGLCSVGLKAIAILDIQEDLGREAISTLKSLYNVQAQFYFVDVRDEVSVQKVIDSVVRDLGSVDIVVNSAGVADLVHAEEYPPDRFRRVVDINLNGSFLVSQACGRQMIKQKRGGSIIFIASMSGSIVNRPQPQSAYNASKAGVKHLMKSLAAEWAVHGIRCNSISPGYMETALNRAYSTLFNEWCNRTPQGRLGAPDELCGACIWLASEASSFCTGSDIIIDGGYTAW</sequence>
<dbReference type="Gene3D" id="3.40.50.720">
    <property type="entry name" value="NAD(P)-binding Rossmann-like Domain"/>
    <property type="match status" value="1"/>
</dbReference>
<accession>A0ABR2W510</accession>
<dbReference type="InterPro" id="IPR020904">
    <property type="entry name" value="Sc_DH/Rdtase_CS"/>
</dbReference>
<evidence type="ECO:0000313" key="5">
    <source>
        <dbReference type="EMBL" id="KAK9720408.1"/>
    </source>
</evidence>
<gene>
    <name evidence="5" type="ORF">K7432_004159</name>
</gene>
<protein>
    <submittedName>
        <fullName evidence="5">Uncharacterized protein</fullName>
    </submittedName>
</protein>
<reference evidence="5 6" key="1">
    <citation type="submission" date="2023-04" db="EMBL/GenBank/DDBJ databases">
        <title>Genome of Basidiobolus ranarum AG-B5.</title>
        <authorList>
            <person name="Stajich J.E."/>
            <person name="Carter-House D."/>
            <person name="Gryganskyi A."/>
        </authorList>
    </citation>
    <scope>NUCLEOTIDE SEQUENCE [LARGE SCALE GENOMIC DNA]</scope>
    <source>
        <strain evidence="5 6">AG-B5</strain>
    </source>
</reference>